<feature type="transmembrane region" description="Helical" evidence="7">
    <location>
        <begin position="387"/>
        <end position="411"/>
    </location>
</feature>
<feature type="transmembrane region" description="Helical" evidence="7">
    <location>
        <begin position="251"/>
        <end position="275"/>
    </location>
</feature>
<feature type="transmembrane region" description="Helical" evidence="7">
    <location>
        <begin position="29"/>
        <end position="47"/>
    </location>
</feature>
<proteinExistence type="inferred from homology"/>
<keyword evidence="4 7" id="KW-0812">Transmembrane</keyword>
<comment type="subcellular location">
    <subcellularLocation>
        <location evidence="1 7">Cell membrane</location>
        <topology evidence="1 7">Multi-pass membrane protein</topology>
    </subcellularLocation>
</comment>
<dbReference type="PANTHER" id="PTHR30043:SF1">
    <property type="entry name" value="ABC TRANSPORT SYSTEM PERMEASE PROTEIN P69"/>
    <property type="match status" value="1"/>
</dbReference>
<dbReference type="CDD" id="cd06261">
    <property type="entry name" value="TM_PBP2"/>
    <property type="match status" value="2"/>
</dbReference>
<feature type="transmembrane region" description="Helical" evidence="7">
    <location>
        <begin position="452"/>
        <end position="471"/>
    </location>
</feature>
<dbReference type="NCBIfam" id="TIGR01097">
    <property type="entry name" value="PhnE"/>
    <property type="match status" value="2"/>
</dbReference>
<evidence type="ECO:0000256" key="8">
    <source>
        <dbReference type="SAM" id="MobiDB-lite"/>
    </source>
</evidence>
<protein>
    <submittedName>
        <fullName evidence="10">Phosphonate transport system permease protein</fullName>
    </submittedName>
</protein>
<evidence type="ECO:0000256" key="5">
    <source>
        <dbReference type="ARBA" id="ARBA00022989"/>
    </source>
</evidence>
<dbReference type="Gene3D" id="1.10.3720.10">
    <property type="entry name" value="MetI-like"/>
    <property type="match status" value="2"/>
</dbReference>
<feature type="transmembrane region" description="Helical" evidence="7">
    <location>
        <begin position="331"/>
        <end position="352"/>
    </location>
</feature>
<comment type="similarity">
    <text evidence="7">Belongs to the binding-protein-dependent transport system permease family.</text>
</comment>
<feature type="transmembrane region" description="Helical" evidence="7">
    <location>
        <begin position="225"/>
        <end position="245"/>
    </location>
</feature>
<feature type="domain" description="ABC transmembrane type-1" evidence="9">
    <location>
        <begin position="85"/>
        <end position="268"/>
    </location>
</feature>
<gene>
    <name evidence="10" type="ORF">SAMN04488693_107100</name>
</gene>
<name>A0A1G8IQQ9_9MICC</name>
<keyword evidence="5 7" id="KW-1133">Transmembrane helix</keyword>
<dbReference type="AlphaFoldDB" id="A0A1G8IQQ9"/>
<evidence type="ECO:0000256" key="4">
    <source>
        <dbReference type="ARBA" id="ARBA00022692"/>
    </source>
</evidence>
<evidence type="ECO:0000256" key="7">
    <source>
        <dbReference type="RuleBase" id="RU363032"/>
    </source>
</evidence>
<evidence type="ECO:0000256" key="6">
    <source>
        <dbReference type="ARBA" id="ARBA00023136"/>
    </source>
</evidence>
<evidence type="ECO:0000259" key="9">
    <source>
        <dbReference type="PROSITE" id="PS50928"/>
    </source>
</evidence>
<feature type="transmembrane region" description="Helical" evidence="7">
    <location>
        <begin position="423"/>
        <end position="446"/>
    </location>
</feature>
<organism evidence="10 11">
    <name type="scientific">Arthrobacter subterraneus</name>
    <dbReference type="NCBI Taxonomy" id="335973"/>
    <lineage>
        <taxon>Bacteria</taxon>
        <taxon>Bacillati</taxon>
        <taxon>Actinomycetota</taxon>
        <taxon>Actinomycetes</taxon>
        <taxon>Micrococcales</taxon>
        <taxon>Micrococcaceae</taxon>
        <taxon>Arthrobacter</taxon>
    </lineage>
</organism>
<evidence type="ECO:0000256" key="3">
    <source>
        <dbReference type="ARBA" id="ARBA00022475"/>
    </source>
</evidence>
<dbReference type="Proteomes" id="UP000199258">
    <property type="component" value="Unassembled WGS sequence"/>
</dbReference>
<dbReference type="RefSeq" id="WP_090586356.1">
    <property type="nucleotide sequence ID" value="NZ_FNDT01000007.1"/>
</dbReference>
<sequence length="576" mass="60658">MSIITSIPRPDGASERSLPRKPPPTPNSIAVAVTLLLLLCAAVWSTVELRINLATMMDSISNATNFLARMFPLDFPPAGELAALIFETLAIVVLATVLAVLISVPVALFAAWNTTSGKYSRTGARVIIVLARAVPDLILAIIFLRIFGLGALPGILAMGLHSVGMIGKLYADAVEELDNGPQEAIRAAGGGRVQQIVSGILIPLMPQIIATALHRFDINLRISVILGYVGIGGIGLAIATALRSLNYQRGMALALVVLLLCIAVELISGAIRAALLGGDRSRSRNRTVSWADRVSENWVSRGQKKTGTSEGLDAGARPIAPPWNADRVRRFLSMSAVLAIVFLSLIGAEFSWEALGYGLANAPTTLGAFFPPAGGDLLPVLLSEMLVTVQIALAATLLGSILAVPIGIFAARNVVTNRAVQTFFRVLIVFIRGLPELIVAIIFVVITGLGGVAGALALAIGAVGLLSKLVADSLEETDVRVQQAVQAHGASRTQVFFAATVRQSAPAFVAHIMYLLDSNIRAATLLGIVGAGGIGFLLLNASRVMQFDVVTTIVMLVLVVVLTVEAISLWIRKAVH</sequence>
<dbReference type="GO" id="GO:0005886">
    <property type="term" value="C:plasma membrane"/>
    <property type="evidence" value="ECO:0007669"/>
    <property type="project" value="UniProtKB-SubCell"/>
</dbReference>
<evidence type="ECO:0000256" key="1">
    <source>
        <dbReference type="ARBA" id="ARBA00004651"/>
    </source>
</evidence>
<evidence type="ECO:0000313" key="11">
    <source>
        <dbReference type="Proteomes" id="UP000199258"/>
    </source>
</evidence>
<reference evidence="10 11" key="1">
    <citation type="submission" date="2016-10" db="EMBL/GenBank/DDBJ databases">
        <authorList>
            <person name="de Groot N.N."/>
        </authorList>
    </citation>
    <scope>NUCLEOTIDE SEQUENCE [LARGE SCALE GENOMIC DNA]</scope>
    <source>
        <strain evidence="10 11">NP_1H</strain>
    </source>
</reference>
<feature type="transmembrane region" description="Helical" evidence="7">
    <location>
        <begin position="133"/>
        <end position="160"/>
    </location>
</feature>
<keyword evidence="11" id="KW-1185">Reference proteome</keyword>
<feature type="region of interest" description="Disordered" evidence="8">
    <location>
        <begin position="1"/>
        <end position="23"/>
    </location>
</feature>
<dbReference type="PROSITE" id="PS50928">
    <property type="entry name" value="ABC_TM1"/>
    <property type="match status" value="2"/>
</dbReference>
<accession>A0A1G8IQQ9</accession>
<dbReference type="EMBL" id="FNDT01000007">
    <property type="protein sequence ID" value="SDI20830.1"/>
    <property type="molecule type" value="Genomic_DNA"/>
</dbReference>
<evidence type="ECO:0000256" key="2">
    <source>
        <dbReference type="ARBA" id="ARBA00022448"/>
    </source>
</evidence>
<dbReference type="InterPro" id="IPR005769">
    <property type="entry name" value="PhnE/PtxC"/>
</dbReference>
<keyword evidence="2 7" id="KW-0813">Transport</keyword>
<feature type="transmembrane region" description="Helical" evidence="7">
    <location>
        <begin position="522"/>
        <end position="541"/>
    </location>
</feature>
<dbReference type="InterPro" id="IPR000515">
    <property type="entry name" value="MetI-like"/>
</dbReference>
<dbReference type="Pfam" id="PF00528">
    <property type="entry name" value="BPD_transp_1"/>
    <property type="match status" value="2"/>
</dbReference>
<dbReference type="STRING" id="335973.SAMN04488693_107100"/>
<dbReference type="OrthoDB" id="9808005at2"/>
<feature type="transmembrane region" description="Helical" evidence="7">
    <location>
        <begin position="553"/>
        <end position="571"/>
    </location>
</feature>
<keyword evidence="6 7" id="KW-0472">Membrane</keyword>
<evidence type="ECO:0000313" key="10">
    <source>
        <dbReference type="EMBL" id="SDI20830.1"/>
    </source>
</evidence>
<keyword evidence="3" id="KW-1003">Cell membrane</keyword>
<dbReference type="PANTHER" id="PTHR30043">
    <property type="entry name" value="PHOSPHONATES TRANSPORT SYSTEM PERMEASE PROTEIN"/>
    <property type="match status" value="1"/>
</dbReference>
<feature type="domain" description="ABC transmembrane type-1" evidence="9">
    <location>
        <begin position="385"/>
        <end position="568"/>
    </location>
</feature>
<dbReference type="InterPro" id="IPR035906">
    <property type="entry name" value="MetI-like_sf"/>
</dbReference>
<dbReference type="GO" id="GO:0015416">
    <property type="term" value="F:ABC-type phosphonate transporter activity"/>
    <property type="evidence" value="ECO:0007669"/>
    <property type="project" value="InterPro"/>
</dbReference>
<dbReference type="SUPFAM" id="SSF161098">
    <property type="entry name" value="MetI-like"/>
    <property type="match status" value="2"/>
</dbReference>
<feature type="transmembrane region" description="Helical" evidence="7">
    <location>
        <begin position="81"/>
        <end position="112"/>
    </location>
</feature>